<evidence type="ECO:0000259" key="3">
    <source>
        <dbReference type="Pfam" id="PF07563"/>
    </source>
</evidence>
<feature type="compositionally biased region" description="Basic and acidic residues" evidence="1">
    <location>
        <begin position="36"/>
        <end position="48"/>
    </location>
</feature>
<evidence type="ECO:0000256" key="2">
    <source>
        <dbReference type="SAM" id="SignalP"/>
    </source>
</evidence>
<dbReference type="EMBL" id="CP006764">
    <property type="protein sequence ID" value="AIT61202.1"/>
    <property type="molecule type" value="Genomic_DNA"/>
</dbReference>
<reference evidence="4 5" key="1">
    <citation type="submission" date="2013-09" db="EMBL/GenBank/DDBJ databases">
        <title>Complete genome sequence of Corynebacterium doosanense CAU 212(T) (=DSM 45436(T)), isolated from activated sludge.</title>
        <authorList>
            <person name="Schaffert L."/>
            <person name="Albersmeier A."/>
            <person name="Kalinowski J."/>
            <person name="Ruckert C."/>
        </authorList>
    </citation>
    <scope>NUCLEOTIDE SEQUENCE [LARGE SCALE GENOMIC DNA]</scope>
    <source>
        <strain evidence="4 5">CAU 212</strain>
    </source>
</reference>
<evidence type="ECO:0000313" key="4">
    <source>
        <dbReference type="EMBL" id="AIT61202.1"/>
    </source>
</evidence>
<dbReference type="OrthoDB" id="1701949at2"/>
<dbReference type="RefSeq" id="WP_018021771.1">
    <property type="nucleotide sequence ID" value="NZ_AQUX01000003.1"/>
</dbReference>
<accession>A0A097IGH2</accession>
<dbReference type="Pfam" id="PF07563">
    <property type="entry name" value="DUF1541"/>
    <property type="match status" value="2"/>
</dbReference>
<gene>
    <name evidence="4" type="ORF">CDOO_07935</name>
</gene>
<sequence>MTRRLILATAATLGALTLSACSTADEPEQTPATSATHDHESMQHDHAQDGGAPPGGIVEATDATYPVGTDVTVLADHMPGMEGEKGTITGAFDTTAYAVSYTPTDGSDPVVNHKWVVHEELENPGPAPLADGTEVVLTAEHMAGMSGATATIDSSTQETVYMVDIEADGMTMTNHKWAVESELEPAK</sequence>
<dbReference type="HOGENOM" id="CLU_105728_0_0_11"/>
<feature type="domain" description="DUF1541" evidence="3">
    <location>
        <begin position="131"/>
        <end position="180"/>
    </location>
</feature>
<name>A0A097IGH2_9CORY</name>
<dbReference type="KEGG" id="cdo:CDOO_07935"/>
<dbReference type="eggNOG" id="COG1388">
    <property type="taxonomic scope" value="Bacteria"/>
</dbReference>
<evidence type="ECO:0000256" key="1">
    <source>
        <dbReference type="SAM" id="MobiDB-lite"/>
    </source>
</evidence>
<feature type="domain" description="DUF1541" evidence="3">
    <location>
        <begin position="67"/>
        <end position="118"/>
    </location>
</feature>
<feature type="chain" id="PRO_5001931052" description="DUF1541 domain-containing protein" evidence="2">
    <location>
        <begin position="25"/>
        <end position="187"/>
    </location>
</feature>
<feature type="signal peptide" evidence="2">
    <location>
        <begin position="1"/>
        <end position="24"/>
    </location>
</feature>
<feature type="region of interest" description="Disordered" evidence="1">
    <location>
        <begin position="22"/>
        <end position="59"/>
    </location>
</feature>
<keyword evidence="2" id="KW-0732">Signal</keyword>
<dbReference type="InterPro" id="IPR011438">
    <property type="entry name" value="DUF1541"/>
</dbReference>
<keyword evidence="5" id="KW-1185">Reference proteome</keyword>
<dbReference type="Gene3D" id="2.30.30.1210">
    <property type="entry name" value="Domain of unknown function DUF1541"/>
    <property type="match status" value="1"/>
</dbReference>
<proteinExistence type="predicted"/>
<dbReference type="PROSITE" id="PS51257">
    <property type="entry name" value="PROKAR_LIPOPROTEIN"/>
    <property type="match status" value="1"/>
</dbReference>
<dbReference type="AlphaFoldDB" id="A0A097IGH2"/>
<dbReference type="Proteomes" id="UP000029914">
    <property type="component" value="Chromosome"/>
</dbReference>
<evidence type="ECO:0000313" key="5">
    <source>
        <dbReference type="Proteomes" id="UP000029914"/>
    </source>
</evidence>
<protein>
    <recommendedName>
        <fullName evidence="3">DUF1541 domain-containing protein</fullName>
    </recommendedName>
</protein>
<dbReference type="STRING" id="558173.CDOO_07935"/>
<organism evidence="4 5">
    <name type="scientific">Corynebacterium doosanense CAU 212 = DSM 45436</name>
    <dbReference type="NCBI Taxonomy" id="558173"/>
    <lineage>
        <taxon>Bacteria</taxon>
        <taxon>Bacillati</taxon>
        <taxon>Actinomycetota</taxon>
        <taxon>Actinomycetes</taxon>
        <taxon>Mycobacteriales</taxon>
        <taxon>Corynebacteriaceae</taxon>
        <taxon>Corynebacterium</taxon>
    </lineage>
</organism>